<feature type="transmembrane region" description="Helical" evidence="6">
    <location>
        <begin position="52"/>
        <end position="70"/>
    </location>
</feature>
<gene>
    <name evidence="8" type="ORF">SAMN05192580_1543</name>
</gene>
<dbReference type="GO" id="GO:0022857">
    <property type="term" value="F:transmembrane transporter activity"/>
    <property type="evidence" value="ECO:0007669"/>
    <property type="project" value="InterPro"/>
</dbReference>
<dbReference type="InterPro" id="IPR020846">
    <property type="entry name" value="MFS_dom"/>
</dbReference>
<dbReference type="EMBL" id="FOZG01000001">
    <property type="protein sequence ID" value="SFR88616.1"/>
    <property type="molecule type" value="Genomic_DNA"/>
</dbReference>
<feature type="transmembrane region" description="Helical" evidence="6">
    <location>
        <begin position="170"/>
        <end position="191"/>
    </location>
</feature>
<evidence type="ECO:0000256" key="4">
    <source>
        <dbReference type="ARBA" id="ARBA00022989"/>
    </source>
</evidence>
<keyword evidence="4 6" id="KW-1133">Transmembrane helix</keyword>
<dbReference type="InterPro" id="IPR044770">
    <property type="entry name" value="MFS_spinster-like"/>
</dbReference>
<protein>
    <submittedName>
        <fullName evidence="8">Predicted arabinose efflux permease, MFS family</fullName>
    </submittedName>
</protein>
<dbReference type="PROSITE" id="PS50850">
    <property type="entry name" value="MFS"/>
    <property type="match status" value="1"/>
</dbReference>
<feature type="transmembrane region" description="Helical" evidence="6">
    <location>
        <begin position="322"/>
        <end position="348"/>
    </location>
</feature>
<dbReference type="PANTHER" id="PTHR23505">
    <property type="entry name" value="SPINSTER"/>
    <property type="match status" value="1"/>
</dbReference>
<evidence type="ECO:0000313" key="9">
    <source>
        <dbReference type="Proteomes" id="UP000198824"/>
    </source>
</evidence>
<keyword evidence="2" id="KW-0813">Transport</keyword>
<dbReference type="Pfam" id="PF07690">
    <property type="entry name" value="MFS_1"/>
    <property type="match status" value="1"/>
</dbReference>
<dbReference type="STRING" id="1166337.SAMN05192580_1543"/>
<proteinExistence type="predicted"/>
<feature type="transmembrane region" description="Helical" evidence="6">
    <location>
        <begin position="140"/>
        <end position="164"/>
    </location>
</feature>
<keyword evidence="5 6" id="KW-0472">Membrane</keyword>
<dbReference type="PANTHER" id="PTHR23505:SF79">
    <property type="entry name" value="PROTEIN SPINSTER"/>
    <property type="match status" value="1"/>
</dbReference>
<name>A0A1I6KBP5_9SPHN</name>
<evidence type="ECO:0000313" key="8">
    <source>
        <dbReference type="EMBL" id="SFR88616.1"/>
    </source>
</evidence>
<keyword evidence="9" id="KW-1185">Reference proteome</keyword>
<evidence type="ECO:0000256" key="6">
    <source>
        <dbReference type="SAM" id="Phobius"/>
    </source>
</evidence>
<dbReference type="Gene3D" id="1.20.1250.20">
    <property type="entry name" value="MFS general substrate transporter like domains"/>
    <property type="match status" value="1"/>
</dbReference>
<keyword evidence="3 6" id="KW-0812">Transmembrane</keyword>
<feature type="transmembrane region" description="Helical" evidence="6">
    <location>
        <begin position="257"/>
        <end position="278"/>
    </location>
</feature>
<evidence type="ECO:0000256" key="5">
    <source>
        <dbReference type="ARBA" id="ARBA00023136"/>
    </source>
</evidence>
<evidence type="ECO:0000256" key="3">
    <source>
        <dbReference type="ARBA" id="ARBA00022692"/>
    </source>
</evidence>
<sequence length="430" mass="44052">MSRHSEARAPWVGLVLLTLVAANGFSYADRYLFSILIPAIKAEFGASDGSLGLIGGPIFVISFVALSLPLARLADRWSRRGVLMLAVVTWSVATALCGVAANVVQLGIARALVGAGEAGGMPASQAIVSDLYDDRRRSGAMGVLASSTYLGLVLGIAGGAAIAAAWGWRWAFVLIAAPGLACALLVALLPLGRRERGGAAPPALPALTVLRRCWGIPSLRLLALGIGTFNIFAYGAAVWMPAYFIRSHGMSLVAAGSWLGIGAAVGGFAGSLASGALVDRLRLRGEQWQLSVPAWGFIVSLPIYMAILLLPGGSAVPVGGAAIPTVALLSVLTALFSSAAMGPAFGAIARLVAAEERAQATAFAIVLINVMGSAFGPLLAGLVSDALGARFGAESLRYSLLAMSTLVLAGGLLLLWASLRYPHDLARGAA</sequence>
<evidence type="ECO:0000256" key="1">
    <source>
        <dbReference type="ARBA" id="ARBA00004141"/>
    </source>
</evidence>
<organism evidence="8 9">
    <name type="scientific">Sphingomonas jatrophae</name>
    <dbReference type="NCBI Taxonomy" id="1166337"/>
    <lineage>
        <taxon>Bacteria</taxon>
        <taxon>Pseudomonadati</taxon>
        <taxon>Pseudomonadota</taxon>
        <taxon>Alphaproteobacteria</taxon>
        <taxon>Sphingomonadales</taxon>
        <taxon>Sphingomonadaceae</taxon>
        <taxon>Sphingomonas</taxon>
    </lineage>
</organism>
<accession>A0A1I6KBP5</accession>
<dbReference type="InterPro" id="IPR036259">
    <property type="entry name" value="MFS_trans_sf"/>
</dbReference>
<dbReference type="GO" id="GO:0016020">
    <property type="term" value="C:membrane"/>
    <property type="evidence" value="ECO:0007669"/>
    <property type="project" value="UniProtKB-SubCell"/>
</dbReference>
<feature type="domain" description="Major facilitator superfamily (MFS) profile" evidence="7">
    <location>
        <begin position="15"/>
        <end position="422"/>
    </location>
</feature>
<dbReference type="Proteomes" id="UP000198824">
    <property type="component" value="Unassembled WGS sequence"/>
</dbReference>
<dbReference type="InterPro" id="IPR011701">
    <property type="entry name" value="MFS"/>
</dbReference>
<dbReference type="SUPFAM" id="SSF103473">
    <property type="entry name" value="MFS general substrate transporter"/>
    <property type="match status" value="1"/>
</dbReference>
<reference evidence="8 9" key="1">
    <citation type="submission" date="2016-10" db="EMBL/GenBank/DDBJ databases">
        <authorList>
            <person name="de Groot N.N."/>
        </authorList>
    </citation>
    <scope>NUCLEOTIDE SEQUENCE [LARGE SCALE GENOMIC DNA]</scope>
    <source>
        <strain evidence="8 9">S5-249</strain>
    </source>
</reference>
<feature type="transmembrane region" description="Helical" evidence="6">
    <location>
        <begin position="82"/>
        <end position="101"/>
    </location>
</feature>
<comment type="subcellular location">
    <subcellularLocation>
        <location evidence="1">Membrane</location>
        <topology evidence="1">Multi-pass membrane protein</topology>
    </subcellularLocation>
</comment>
<feature type="transmembrane region" description="Helical" evidence="6">
    <location>
        <begin position="360"/>
        <end position="384"/>
    </location>
</feature>
<dbReference type="AlphaFoldDB" id="A0A1I6KBP5"/>
<evidence type="ECO:0000259" key="7">
    <source>
        <dbReference type="PROSITE" id="PS50850"/>
    </source>
</evidence>
<evidence type="ECO:0000256" key="2">
    <source>
        <dbReference type="ARBA" id="ARBA00022448"/>
    </source>
</evidence>
<dbReference type="RefSeq" id="WP_165611233.1">
    <property type="nucleotide sequence ID" value="NZ_FOZG01000001.1"/>
</dbReference>
<feature type="transmembrane region" description="Helical" evidence="6">
    <location>
        <begin position="221"/>
        <end position="245"/>
    </location>
</feature>
<feature type="transmembrane region" description="Helical" evidence="6">
    <location>
        <begin position="290"/>
        <end position="310"/>
    </location>
</feature>
<feature type="transmembrane region" description="Helical" evidence="6">
    <location>
        <begin position="396"/>
        <end position="417"/>
    </location>
</feature>